<dbReference type="Proteomes" id="UP000318199">
    <property type="component" value="Unassembled WGS sequence"/>
</dbReference>
<evidence type="ECO:0000256" key="3">
    <source>
        <dbReference type="ARBA" id="ARBA00022475"/>
    </source>
</evidence>
<dbReference type="RefSeq" id="WP_145890833.1">
    <property type="nucleotide sequence ID" value="NZ_VOBQ01000002.1"/>
</dbReference>
<evidence type="ECO:0000256" key="8">
    <source>
        <dbReference type="ARBA" id="ARBA00038436"/>
    </source>
</evidence>
<evidence type="ECO:0000259" key="10">
    <source>
        <dbReference type="Pfam" id="PF04290"/>
    </source>
</evidence>
<comment type="function">
    <text evidence="9">Part of the tripartite ATP-independent periplasmic (TRAP) transport system.</text>
</comment>
<keyword evidence="7 9" id="KW-0472">Membrane</keyword>
<comment type="subunit">
    <text evidence="9">The complex comprises the extracytoplasmic solute receptor protein and the two transmembrane proteins.</text>
</comment>
<reference evidence="11 12" key="1">
    <citation type="submission" date="2019-07" db="EMBL/GenBank/DDBJ databases">
        <title>Caenimonas sedimenti sp. nov., isolated from activated sludge.</title>
        <authorList>
            <person name="Xu J."/>
        </authorList>
    </citation>
    <scope>NUCLEOTIDE SEQUENCE [LARGE SCALE GENOMIC DNA]</scope>
    <source>
        <strain evidence="11 12">HX-9-20</strain>
    </source>
</reference>
<feature type="transmembrane region" description="Helical" evidence="9">
    <location>
        <begin position="127"/>
        <end position="147"/>
    </location>
</feature>
<keyword evidence="4 9" id="KW-0997">Cell inner membrane</keyword>
<comment type="similarity">
    <text evidence="8 9">Belongs to the TRAP transporter small permease family.</text>
</comment>
<dbReference type="GO" id="GO:0015740">
    <property type="term" value="P:C4-dicarboxylate transport"/>
    <property type="evidence" value="ECO:0007669"/>
    <property type="project" value="TreeGrafter"/>
</dbReference>
<evidence type="ECO:0000256" key="7">
    <source>
        <dbReference type="ARBA" id="ARBA00023136"/>
    </source>
</evidence>
<evidence type="ECO:0000313" key="11">
    <source>
        <dbReference type="EMBL" id="TWO73238.1"/>
    </source>
</evidence>
<dbReference type="OrthoDB" id="2877624at2"/>
<dbReference type="PANTHER" id="PTHR35011">
    <property type="entry name" value="2,3-DIKETO-L-GULONATE TRAP TRANSPORTER SMALL PERMEASE PROTEIN YIAM"/>
    <property type="match status" value="1"/>
</dbReference>
<proteinExistence type="inferred from homology"/>
<dbReference type="PANTHER" id="PTHR35011:SF10">
    <property type="entry name" value="TRAP TRANSPORTER SMALL PERMEASE PROTEIN"/>
    <property type="match status" value="1"/>
</dbReference>
<name>A0A562ZY21_9BURK</name>
<dbReference type="GO" id="GO:0022857">
    <property type="term" value="F:transmembrane transporter activity"/>
    <property type="evidence" value="ECO:0007669"/>
    <property type="project" value="UniProtKB-UniRule"/>
</dbReference>
<sequence length="161" mass="17446">MKKILELLCGLLAGTALFAIMALTFFDVLGRKFLSNSIPGSLELTELLMVVVIFGALPLVSERGEHVEFDSLDPFLPLWLRRLQAVLVHVLCAAALFGLAYVMWGSAGQFLQNGETTAQLKILKAPFLYGMSVLCAATAVIHLFLVAQPPAQRMEGEGVAL</sequence>
<comment type="caution">
    <text evidence="9">Lacks conserved residue(s) required for the propagation of feature annotation.</text>
</comment>
<evidence type="ECO:0000256" key="4">
    <source>
        <dbReference type="ARBA" id="ARBA00022519"/>
    </source>
</evidence>
<evidence type="ECO:0000256" key="1">
    <source>
        <dbReference type="ARBA" id="ARBA00004429"/>
    </source>
</evidence>
<dbReference type="AlphaFoldDB" id="A0A562ZY21"/>
<dbReference type="InterPro" id="IPR007387">
    <property type="entry name" value="TRAP_DctQ"/>
</dbReference>
<gene>
    <name evidence="11" type="ORF">FN976_03100</name>
</gene>
<dbReference type="EMBL" id="VOBQ01000002">
    <property type="protein sequence ID" value="TWO73238.1"/>
    <property type="molecule type" value="Genomic_DNA"/>
</dbReference>
<feature type="transmembrane region" description="Helical" evidence="9">
    <location>
        <begin position="38"/>
        <end position="60"/>
    </location>
</feature>
<keyword evidence="6 9" id="KW-1133">Transmembrane helix</keyword>
<evidence type="ECO:0000256" key="2">
    <source>
        <dbReference type="ARBA" id="ARBA00022448"/>
    </source>
</evidence>
<dbReference type="Pfam" id="PF04290">
    <property type="entry name" value="DctQ"/>
    <property type="match status" value="1"/>
</dbReference>
<protein>
    <recommendedName>
        <fullName evidence="9">TRAP transporter small permease protein</fullName>
    </recommendedName>
</protein>
<accession>A0A562ZY21</accession>
<keyword evidence="12" id="KW-1185">Reference proteome</keyword>
<feature type="transmembrane region" description="Helical" evidence="9">
    <location>
        <begin position="86"/>
        <end position="107"/>
    </location>
</feature>
<evidence type="ECO:0000313" key="12">
    <source>
        <dbReference type="Proteomes" id="UP000318199"/>
    </source>
</evidence>
<keyword evidence="3" id="KW-1003">Cell membrane</keyword>
<dbReference type="GO" id="GO:0005886">
    <property type="term" value="C:plasma membrane"/>
    <property type="evidence" value="ECO:0007669"/>
    <property type="project" value="UniProtKB-SubCell"/>
</dbReference>
<evidence type="ECO:0000256" key="9">
    <source>
        <dbReference type="RuleBase" id="RU369079"/>
    </source>
</evidence>
<organism evidence="11 12">
    <name type="scientific">Caenimonas sedimenti</name>
    <dbReference type="NCBI Taxonomy" id="2596921"/>
    <lineage>
        <taxon>Bacteria</taxon>
        <taxon>Pseudomonadati</taxon>
        <taxon>Pseudomonadota</taxon>
        <taxon>Betaproteobacteria</taxon>
        <taxon>Burkholderiales</taxon>
        <taxon>Comamonadaceae</taxon>
        <taxon>Caenimonas</taxon>
    </lineage>
</organism>
<dbReference type="InterPro" id="IPR055348">
    <property type="entry name" value="DctQ"/>
</dbReference>
<evidence type="ECO:0000256" key="6">
    <source>
        <dbReference type="ARBA" id="ARBA00022989"/>
    </source>
</evidence>
<keyword evidence="2 9" id="KW-0813">Transport</keyword>
<comment type="caution">
    <text evidence="11">The sequence shown here is derived from an EMBL/GenBank/DDBJ whole genome shotgun (WGS) entry which is preliminary data.</text>
</comment>
<evidence type="ECO:0000256" key="5">
    <source>
        <dbReference type="ARBA" id="ARBA00022692"/>
    </source>
</evidence>
<feature type="domain" description="Tripartite ATP-independent periplasmic transporters DctQ component" evidence="10">
    <location>
        <begin position="20"/>
        <end position="143"/>
    </location>
</feature>
<keyword evidence="5 9" id="KW-0812">Transmembrane</keyword>
<comment type="subcellular location">
    <subcellularLocation>
        <location evidence="1 9">Cell inner membrane</location>
        <topology evidence="1 9">Multi-pass membrane protein</topology>
    </subcellularLocation>
</comment>